<name>A0A5C3N978_9AGAM</name>
<dbReference type="EMBL" id="ML213507">
    <property type="protein sequence ID" value="TFK53625.1"/>
    <property type="molecule type" value="Genomic_DNA"/>
</dbReference>
<evidence type="ECO:0000313" key="1">
    <source>
        <dbReference type="EMBL" id="TFK53625.1"/>
    </source>
</evidence>
<sequence>MRSRKLYQESPYPGVEIPIPAPWIVDVPAAHCPWLRKLFLLLPARMLHLDIRPPFDLLDAGLPHDQATATRSGAVSRPRPTAEISLQQRNVRCLERHHHSNWPPVTTLSQDDDLHDSGMAEGSCVLTWTCQTYTRFTCFWPASSDGTCRKGGL</sequence>
<reference evidence="1 2" key="1">
    <citation type="journal article" date="2019" name="Nat. Ecol. Evol.">
        <title>Megaphylogeny resolves global patterns of mushroom evolution.</title>
        <authorList>
            <person name="Varga T."/>
            <person name="Krizsan K."/>
            <person name="Foldi C."/>
            <person name="Dima B."/>
            <person name="Sanchez-Garcia M."/>
            <person name="Sanchez-Ramirez S."/>
            <person name="Szollosi G.J."/>
            <person name="Szarkandi J.G."/>
            <person name="Papp V."/>
            <person name="Albert L."/>
            <person name="Andreopoulos W."/>
            <person name="Angelini C."/>
            <person name="Antonin V."/>
            <person name="Barry K.W."/>
            <person name="Bougher N.L."/>
            <person name="Buchanan P."/>
            <person name="Buyck B."/>
            <person name="Bense V."/>
            <person name="Catcheside P."/>
            <person name="Chovatia M."/>
            <person name="Cooper J."/>
            <person name="Damon W."/>
            <person name="Desjardin D."/>
            <person name="Finy P."/>
            <person name="Geml J."/>
            <person name="Haridas S."/>
            <person name="Hughes K."/>
            <person name="Justo A."/>
            <person name="Karasinski D."/>
            <person name="Kautmanova I."/>
            <person name="Kiss B."/>
            <person name="Kocsube S."/>
            <person name="Kotiranta H."/>
            <person name="LaButti K.M."/>
            <person name="Lechner B.E."/>
            <person name="Liimatainen K."/>
            <person name="Lipzen A."/>
            <person name="Lukacs Z."/>
            <person name="Mihaltcheva S."/>
            <person name="Morgado L.N."/>
            <person name="Niskanen T."/>
            <person name="Noordeloos M.E."/>
            <person name="Ohm R.A."/>
            <person name="Ortiz-Santana B."/>
            <person name="Ovrebo C."/>
            <person name="Racz N."/>
            <person name="Riley R."/>
            <person name="Savchenko A."/>
            <person name="Shiryaev A."/>
            <person name="Soop K."/>
            <person name="Spirin V."/>
            <person name="Szebenyi C."/>
            <person name="Tomsovsky M."/>
            <person name="Tulloss R.E."/>
            <person name="Uehling J."/>
            <person name="Grigoriev I.V."/>
            <person name="Vagvolgyi C."/>
            <person name="Papp T."/>
            <person name="Martin F.M."/>
            <person name="Miettinen O."/>
            <person name="Hibbett D.S."/>
            <person name="Nagy L.G."/>
        </authorList>
    </citation>
    <scope>NUCLEOTIDE SEQUENCE [LARGE SCALE GENOMIC DNA]</scope>
    <source>
        <strain evidence="1 2">OMC1185</strain>
    </source>
</reference>
<protein>
    <submittedName>
        <fullName evidence="1">Uncharacterized protein</fullName>
    </submittedName>
</protein>
<gene>
    <name evidence="1" type="ORF">OE88DRAFT_1655839</name>
</gene>
<proteinExistence type="predicted"/>
<accession>A0A5C3N978</accession>
<dbReference type="Proteomes" id="UP000305948">
    <property type="component" value="Unassembled WGS sequence"/>
</dbReference>
<dbReference type="AlphaFoldDB" id="A0A5C3N978"/>
<organism evidence="1 2">
    <name type="scientific">Heliocybe sulcata</name>
    <dbReference type="NCBI Taxonomy" id="5364"/>
    <lineage>
        <taxon>Eukaryota</taxon>
        <taxon>Fungi</taxon>
        <taxon>Dikarya</taxon>
        <taxon>Basidiomycota</taxon>
        <taxon>Agaricomycotina</taxon>
        <taxon>Agaricomycetes</taxon>
        <taxon>Gloeophyllales</taxon>
        <taxon>Gloeophyllaceae</taxon>
        <taxon>Heliocybe</taxon>
    </lineage>
</organism>
<keyword evidence="2" id="KW-1185">Reference proteome</keyword>
<evidence type="ECO:0000313" key="2">
    <source>
        <dbReference type="Proteomes" id="UP000305948"/>
    </source>
</evidence>